<protein>
    <submittedName>
        <fullName evidence="2">Uncharacterized protein</fullName>
    </submittedName>
</protein>
<dbReference type="Proteomes" id="UP000191160">
    <property type="component" value="Unassembled WGS sequence"/>
</dbReference>
<dbReference type="EMBL" id="MVKX01000010">
    <property type="protein sequence ID" value="OOV80304.1"/>
    <property type="molecule type" value="Genomic_DNA"/>
</dbReference>
<name>A0A1T1GRS3_9GAMM</name>
<dbReference type="PROSITE" id="PS51257">
    <property type="entry name" value="PROKAR_LIPOPROTEIN"/>
    <property type="match status" value="1"/>
</dbReference>
<reference evidence="2 3" key="1">
    <citation type="submission" date="2017-02" db="EMBL/GenBank/DDBJ databases">
        <title>Acinetobacter sp. ANC 4945, whole genome shotgun sequencing project.</title>
        <authorList>
            <person name="Radolfova-Krizova L."/>
            <person name="Al Atrouni A."/>
            <person name="Nemec A."/>
        </authorList>
    </citation>
    <scope>NUCLEOTIDE SEQUENCE [LARGE SCALE GENOMIC DNA]</scope>
    <source>
        <strain evidence="2 3">ANC 4945</strain>
    </source>
</reference>
<evidence type="ECO:0000313" key="2">
    <source>
        <dbReference type="EMBL" id="OOV80304.1"/>
    </source>
</evidence>
<organism evidence="2 3">
    <name type="scientific">Acinetobacter amyesii</name>
    <dbReference type="NCBI Taxonomy" id="2942470"/>
    <lineage>
        <taxon>Bacteria</taxon>
        <taxon>Pseudomonadati</taxon>
        <taxon>Pseudomonadota</taxon>
        <taxon>Gammaproteobacteria</taxon>
        <taxon>Moraxellales</taxon>
        <taxon>Moraxellaceae</taxon>
        <taxon>Acinetobacter</taxon>
    </lineage>
</organism>
<gene>
    <name evidence="2" type="ORF">B1202_14445</name>
</gene>
<evidence type="ECO:0000313" key="3">
    <source>
        <dbReference type="Proteomes" id="UP000191160"/>
    </source>
</evidence>
<accession>A0A1T1GRS3</accession>
<dbReference type="AlphaFoldDB" id="A0A1T1GRS3"/>
<keyword evidence="3" id="KW-1185">Reference proteome</keyword>
<evidence type="ECO:0000256" key="1">
    <source>
        <dbReference type="SAM" id="MobiDB-lite"/>
    </source>
</evidence>
<feature type="region of interest" description="Disordered" evidence="1">
    <location>
        <begin position="125"/>
        <end position="173"/>
    </location>
</feature>
<comment type="caution">
    <text evidence="2">The sequence shown here is derived from an EMBL/GenBank/DDBJ whole genome shotgun (WGS) entry which is preliminary data.</text>
</comment>
<sequence>MFRWLTIFLLLSLAGCSYFVSTDELSRQIEQQMQHEFDQNPDYRQYHLRIQNIKVLERKGLSFKAQATLQYDGQPYTVLVDIYKDLQGYAWKIDEEQFAFIDEAEIAKYQAQLDQELNHLVEELEQPTEEVEPVTSAPESYVGLREEEDPSDYQWTGYDDEPFPKGNITVNSH</sequence>
<dbReference type="RefSeq" id="WP_078191306.1">
    <property type="nucleotide sequence ID" value="NZ_JAMCOV010000040.1"/>
</dbReference>
<proteinExistence type="predicted"/>